<reference evidence="1" key="1">
    <citation type="submission" date="2021-01" db="EMBL/GenBank/DDBJ databases">
        <authorList>
            <consortium name="Genoscope - CEA"/>
            <person name="William W."/>
        </authorList>
    </citation>
    <scope>NUCLEOTIDE SEQUENCE</scope>
</reference>
<proteinExistence type="predicted"/>
<evidence type="ECO:0000313" key="1">
    <source>
        <dbReference type="EMBL" id="CAD8056694.1"/>
    </source>
</evidence>
<evidence type="ECO:0000313" key="2">
    <source>
        <dbReference type="Proteomes" id="UP000688137"/>
    </source>
</evidence>
<dbReference type="Proteomes" id="UP000688137">
    <property type="component" value="Unassembled WGS sequence"/>
</dbReference>
<keyword evidence="2" id="KW-1185">Reference proteome</keyword>
<comment type="caution">
    <text evidence="1">The sequence shown here is derived from an EMBL/GenBank/DDBJ whole genome shotgun (WGS) entry which is preliminary data.</text>
</comment>
<evidence type="ECO:0008006" key="3">
    <source>
        <dbReference type="Google" id="ProtNLM"/>
    </source>
</evidence>
<dbReference type="EMBL" id="CAJJDM010000023">
    <property type="protein sequence ID" value="CAD8056694.1"/>
    <property type="molecule type" value="Genomic_DNA"/>
</dbReference>
<protein>
    <recommendedName>
        <fullName evidence="3">CRAL-TRIO domain-containing protein</fullName>
    </recommendedName>
</protein>
<dbReference type="AlphaFoldDB" id="A0A8S1L1Q2"/>
<name>A0A8S1L1Q2_PARPR</name>
<gene>
    <name evidence="1" type="ORF">PPRIM_AZ9-3.1.T0250008</name>
</gene>
<accession>A0A8S1L1Q2</accession>
<organism evidence="1 2">
    <name type="scientific">Paramecium primaurelia</name>
    <dbReference type="NCBI Taxonomy" id="5886"/>
    <lineage>
        <taxon>Eukaryota</taxon>
        <taxon>Sar</taxon>
        <taxon>Alveolata</taxon>
        <taxon>Ciliophora</taxon>
        <taxon>Intramacronucleata</taxon>
        <taxon>Oligohymenophorea</taxon>
        <taxon>Peniculida</taxon>
        <taxon>Parameciidae</taxon>
        <taxon>Paramecium</taxon>
    </lineage>
</organism>
<dbReference type="OMA" id="QYYSKMY"/>
<sequence>MGSFESTCLTRENQIKIQDNKDRPSQFQRQHATEKIRNSFLHPISIQVMQYYSKMYDKKFDPFSTTITHQIIKLSKHNHCLDLSLCRYLLVSQQYNFEKINQLIKENTEFRQSIRSIEYEPLKQAIQIIGIDFNKGLVLCVKLDKINTEYVQQYFLYFLEYLFYEIAINNKLNNHIIIVYDLQQESANPIFLNFIANLTYKHYFLNVRKLILINISLEKISSEVIGMLSQGSYSYLILPLSDISYLQRHVKKSELSKDYGGMFQKQRNPIPLNYNQAINYKL</sequence>